<dbReference type="EMBL" id="CYGY02000050">
    <property type="protein sequence ID" value="SIT46303.1"/>
    <property type="molecule type" value="Genomic_DNA"/>
</dbReference>
<dbReference type="Gene3D" id="2.40.50.230">
    <property type="entry name" value="Gp5 N-terminal domain"/>
    <property type="match status" value="1"/>
</dbReference>
<dbReference type="SUPFAM" id="SSF69349">
    <property type="entry name" value="Phage fibre proteins"/>
    <property type="match status" value="1"/>
</dbReference>
<organism evidence="6 7">
    <name type="scientific">Paraburkholderia piptadeniae</name>
    <dbReference type="NCBI Taxonomy" id="1701573"/>
    <lineage>
        <taxon>Bacteria</taxon>
        <taxon>Pseudomonadati</taxon>
        <taxon>Pseudomonadota</taxon>
        <taxon>Betaproteobacteria</taxon>
        <taxon>Burkholderiales</taxon>
        <taxon>Burkholderiaceae</taxon>
        <taxon>Paraburkholderia</taxon>
    </lineage>
</organism>
<comment type="caution">
    <text evidence="6">The sequence shown here is derived from an EMBL/GenBank/DDBJ whole genome shotgun (WGS) entry which is preliminary data.</text>
</comment>
<comment type="similarity">
    <text evidence="1">Belongs to the VgrG protein family.</text>
</comment>
<dbReference type="Gene3D" id="3.55.50.10">
    <property type="entry name" value="Baseplate protein-like domains"/>
    <property type="match status" value="1"/>
</dbReference>
<dbReference type="Proteomes" id="UP000195569">
    <property type="component" value="Unassembled WGS sequence"/>
</dbReference>
<dbReference type="SUPFAM" id="SSF69255">
    <property type="entry name" value="gp5 N-terminal domain-like"/>
    <property type="match status" value="1"/>
</dbReference>
<dbReference type="Gene3D" id="2.30.110.50">
    <property type="match status" value="1"/>
</dbReference>
<dbReference type="NCBIfam" id="TIGR03361">
    <property type="entry name" value="VI_Rhs_Vgr"/>
    <property type="match status" value="1"/>
</dbReference>
<reference evidence="6" key="1">
    <citation type="submission" date="2016-12" db="EMBL/GenBank/DDBJ databases">
        <authorList>
            <person name="Moulin L."/>
        </authorList>
    </citation>
    <scope>NUCLEOTIDE SEQUENCE [LARGE SCALE GENOMIC DNA]</scope>
    <source>
        <strain evidence="6">STM 7183</strain>
    </source>
</reference>
<evidence type="ECO:0000313" key="7">
    <source>
        <dbReference type="Proteomes" id="UP000195569"/>
    </source>
</evidence>
<dbReference type="InterPro" id="IPR037026">
    <property type="entry name" value="Vgr_OB-fold_dom_sf"/>
</dbReference>
<evidence type="ECO:0000259" key="5">
    <source>
        <dbReference type="Pfam" id="PF13296"/>
    </source>
</evidence>
<evidence type="ECO:0000259" key="4">
    <source>
        <dbReference type="Pfam" id="PF10106"/>
    </source>
</evidence>
<feature type="domain" description="Gp5/Type VI secretion system Vgr protein OB-fold" evidence="3">
    <location>
        <begin position="441"/>
        <end position="503"/>
    </location>
</feature>
<dbReference type="Gene3D" id="4.10.220.110">
    <property type="match status" value="1"/>
</dbReference>
<dbReference type="Pfam" id="PF10106">
    <property type="entry name" value="DUF2345"/>
    <property type="match status" value="1"/>
</dbReference>
<dbReference type="InterPro" id="IPR006531">
    <property type="entry name" value="Gp5/Vgr_OB"/>
</dbReference>
<dbReference type="RefSeq" id="WP_087737007.1">
    <property type="nucleotide sequence ID" value="NZ_CYGY02000050.1"/>
</dbReference>
<evidence type="ECO:0000256" key="2">
    <source>
        <dbReference type="SAM" id="MobiDB-lite"/>
    </source>
</evidence>
<gene>
    <name evidence="6" type="ORF">BN2476_500154</name>
</gene>
<evidence type="ECO:0000256" key="1">
    <source>
        <dbReference type="ARBA" id="ARBA00005558"/>
    </source>
</evidence>
<evidence type="ECO:0000313" key="6">
    <source>
        <dbReference type="EMBL" id="SIT46303.1"/>
    </source>
</evidence>
<protein>
    <submittedName>
        <fullName evidence="6">Rhs element Vgr protein</fullName>
    </submittedName>
</protein>
<name>A0A1N7SFY1_9BURK</name>
<dbReference type="Pfam" id="PF05954">
    <property type="entry name" value="Phage_GPD"/>
    <property type="match status" value="1"/>
</dbReference>
<dbReference type="InterPro" id="IPR018769">
    <property type="entry name" value="VgrG2_DUF2345"/>
</dbReference>
<evidence type="ECO:0000259" key="3">
    <source>
        <dbReference type="Pfam" id="PF04717"/>
    </source>
</evidence>
<accession>A0A1N7SFY1</accession>
<proteinExistence type="inferred from homology"/>
<dbReference type="SUPFAM" id="SSF69279">
    <property type="entry name" value="Phage tail proteins"/>
    <property type="match status" value="2"/>
</dbReference>
<feature type="compositionally biased region" description="Polar residues" evidence="2">
    <location>
        <begin position="829"/>
        <end position="843"/>
    </location>
</feature>
<feature type="domain" description="Putative type VI secretion system Rhs element associated Vgr" evidence="5">
    <location>
        <begin position="530"/>
        <end position="637"/>
    </location>
</feature>
<dbReference type="InterPro" id="IPR017847">
    <property type="entry name" value="T6SS_RhsGE_Vgr_subset"/>
</dbReference>
<dbReference type="Pfam" id="PF13296">
    <property type="entry name" value="T6SS_Vgr"/>
    <property type="match status" value="1"/>
</dbReference>
<dbReference type="NCBIfam" id="TIGR01646">
    <property type="entry name" value="vgr_GE"/>
    <property type="match status" value="1"/>
</dbReference>
<dbReference type="OrthoDB" id="1907165at2"/>
<sequence length="843" mass="93243">MTWINSWLKQPRTLEITGKALPQWAGEPLFMVSRLRGKEKLGRLSDYEVEVTTIDDAALTASEAQALVDVDALIGKEVTVHIAVEGNGTWIEGATGNMGGANIGADIRKLTGLIVAAKCIGADDRRAHYRLRIRPWLWLATLNRDSKLWQYRSVIEITEDVLQKYPFPYELRLAGPGVQRRPYPKREYQRQWWESDFSYLTRLWQEWGITYFFRGSTLVLCDSPGAYKKHGPAYQTLRYLDRDGQRIDEEHVHEFHVARQITTGKVALNDYDYTQSLGNLAVSQEDYSKRAFDNAEEYAWGDYSQPFEGPMGTAGWRSDQQFEGEHLARVKVEAHRAKSLRARGKGNLRGLMTGYTFTLEGYPLTPGDGEYLVTSTDIEIVNNDTVTVRGGIERKYSCTTKFTAVPANTFFRTPQKAKKPRAYAETAVITGYGDEPVYCDEYGRVKAHFIWDRVSPKDQDASCWLRVASAWHGVEHGAMWLPRVGHHVLVGYYDSDPDRPYIISEHTTEFHQAPWQLPKNDALSGWRSQDLKGQSANSVLTDDTPGKLQVQVASDHAQSRLVLGYNTRIDGHAGRDKARGEGFELGTEADGVIRANRGMLLTTETRAGTLSPVKDMGETVQRLTQAREQHEDLSQFAQRHKAQDAQISQGDATAGMKAQNEAIRGGAKSTANPSPEMTRPDLVLASAAGVAVTATDSTHLASQNDHAITAGRDVSISSGRSFLASVRGAISFVAAQLGIRLFAAKGKVEIQAQSDEMALAALKDITISSTDGKIILNAAKEVWIGAGGSYIRINGSGIVNATPGKILEKCASWNKPGADSKRVPLPTMPQGNVKTTSLYSKSR</sequence>
<feature type="region of interest" description="Disordered" evidence="2">
    <location>
        <begin position="818"/>
        <end position="843"/>
    </location>
</feature>
<feature type="domain" description="DUF2345" evidence="4">
    <location>
        <begin position="671"/>
        <end position="818"/>
    </location>
</feature>
<dbReference type="Pfam" id="PF04717">
    <property type="entry name" value="Phage_base_V"/>
    <property type="match status" value="1"/>
</dbReference>
<dbReference type="InterPro" id="IPR006533">
    <property type="entry name" value="T6SS_Vgr_RhsGE"/>
</dbReference>
<dbReference type="AlphaFoldDB" id="A0A1N7SFY1"/>
<dbReference type="InterPro" id="IPR028244">
    <property type="entry name" value="T6SS_Rhs_Vgr_dom"/>
</dbReference>
<keyword evidence="7" id="KW-1185">Reference proteome</keyword>